<evidence type="ECO:0000256" key="3">
    <source>
        <dbReference type="SAM" id="Phobius"/>
    </source>
</evidence>
<dbReference type="Gene3D" id="3.40.50.1820">
    <property type="entry name" value="alpha/beta hydrolase"/>
    <property type="match status" value="1"/>
</dbReference>
<dbReference type="FunCoup" id="F6SF06">
    <property type="interactions" value="1"/>
</dbReference>
<dbReference type="PANTHER" id="PTHR43329">
    <property type="entry name" value="EPOXIDE HYDROLASE"/>
    <property type="match status" value="1"/>
</dbReference>
<evidence type="ECO:0000256" key="1">
    <source>
        <dbReference type="ARBA" id="ARBA00022801"/>
    </source>
</evidence>
<reference evidence="5" key="3">
    <citation type="submission" date="2025-09" db="UniProtKB">
        <authorList>
            <consortium name="Ensembl"/>
        </authorList>
    </citation>
    <scope>IDENTIFICATION</scope>
</reference>
<evidence type="ECO:0000313" key="6">
    <source>
        <dbReference type="Proteomes" id="UP000008144"/>
    </source>
</evidence>
<dbReference type="InterPro" id="IPR029058">
    <property type="entry name" value="AB_hydrolase_fold"/>
</dbReference>
<accession>F6SF06</accession>
<dbReference type="GO" id="GO:0016787">
    <property type="term" value="F:hydrolase activity"/>
    <property type="evidence" value="ECO:0000318"/>
    <property type="project" value="GO_Central"/>
</dbReference>
<dbReference type="Pfam" id="PF00561">
    <property type="entry name" value="Abhydrolase_1"/>
    <property type="match status" value="1"/>
</dbReference>
<dbReference type="SUPFAM" id="SSF53474">
    <property type="entry name" value="alpha/beta-Hydrolases"/>
    <property type="match status" value="1"/>
</dbReference>
<dbReference type="InParanoid" id="F6SF06"/>
<dbReference type="STRING" id="7719.ENSCINP00000000709"/>
<evidence type="ECO:0000256" key="2">
    <source>
        <dbReference type="ARBA" id="ARBA00038334"/>
    </source>
</evidence>
<proteinExistence type="inferred from homology"/>
<keyword evidence="3" id="KW-0472">Membrane</keyword>
<dbReference type="Proteomes" id="UP000008144">
    <property type="component" value="Unassembled WGS sequence"/>
</dbReference>
<feature type="transmembrane region" description="Helical" evidence="3">
    <location>
        <begin position="15"/>
        <end position="35"/>
    </location>
</feature>
<dbReference type="InterPro" id="IPR000073">
    <property type="entry name" value="AB_hydrolase_1"/>
</dbReference>
<keyword evidence="3" id="KW-0812">Transmembrane</keyword>
<reference evidence="6" key="1">
    <citation type="journal article" date="2002" name="Science">
        <title>The draft genome of Ciona intestinalis: insights into chordate and vertebrate origins.</title>
        <authorList>
            <person name="Dehal P."/>
            <person name="Satou Y."/>
            <person name="Campbell R.K."/>
            <person name="Chapman J."/>
            <person name="Degnan B."/>
            <person name="De Tomaso A."/>
            <person name="Davidson B."/>
            <person name="Di Gregorio A."/>
            <person name="Gelpke M."/>
            <person name="Goodstein D.M."/>
            <person name="Harafuji N."/>
            <person name="Hastings K.E."/>
            <person name="Ho I."/>
            <person name="Hotta K."/>
            <person name="Huang W."/>
            <person name="Kawashima T."/>
            <person name="Lemaire P."/>
            <person name="Martinez D."/>
            <person name="Meinertzhagen I.A."/>
            <person name="Necula S."/>
            <person name="Nonaka M."/>
            <person name="Putnam N."/>
            <person name="Rash S."/>
            <person name="Saiga H."/>
            <person name="Satake M."/>
            <person name="Terry A."/>
            <person name="Yamada L."/>
            <person name="Wang H.G."/>
            <person name="Awazu S."/>
            <person name="Azumi K."/>
            <person name="Boore J."/>
            <person name="Branno M."/>
            <person name="Chin-Bow S."/>
            <person name="DeSantis R."/>
            <person name="Doyle S."/>
            <person name="Francino P."/>
            <person name="Keys D.N."/>
            <person name="Haga S."/>
            <person name="Hayashi H."/>
            <person name="Hino K."/>
            <person name="Imai K.S."/>
            <person name="Inaba K."/>
            <person name="Kano S."/>
            <person name="Kobayashi K."/>
            <person name="Kobayashi M."/>
            <person name="Lee B.I."/>
            <person name="Makabe K.W."/>
            <person name="Manohar C."/>
            <person name="Matassi G."/>
            <person name="Medina M."/>
            <person name="Mochizuki Y."/>
            <person name="Mount S."/>
            <person name="Morishita T."/>
            <person name="Miura S."/>
            <person name="Nakayama A."/>
            <person name="Nishizaka S."/>
            <person name="Nomoto H."/>
            <person name="Ohta F."/>
            <person name="Oishi K."/>
            <person name="Rigoutsos I."/>
            <person name="Sano M."/>
            <person name="Sasaki A."/>
            <person name="Sasakura Y."/>
            <person name="Shoguchi E."/>
            <person name="Shin-i T."/>
            <person name="Spagnuolo A."/>
            <person name="Stainier D."/>
            <person name="Suzuki M.M."/>
            <person name="Tassy O."/>
            <person name="Takatori N."/>
            <person name="Tokuoka M."/>
            <person name="Yagi K."/>
            <person name="Yoshizaki F."/>
            <person name="Wada S."/>
            <person name="Zhang C."/>
            <person name="Hyatt P.D."/>
            <person name="Larimer F."/>
            <person name="Detter C."/>
            <person name="Doggett N."/>
            <person name="Glavina T."/>
            <person name="Hawkins T."/>
            <person name="Richardson P."/>
            <person name="Lucas S."/>
            <person name="Kohara Y."/>
            <person name="Levine M."/>
            <person name="Satoh N."/>
            <person name="Rokhsar D.S."/>
        </authorList>
    </citation>
    <scope>NUCLEOTIDE SEQUENCE [LARGE SCALE GENOMIC DNA]</scope>
</reference>
<dbReference type="Ensembl" id="ENSCINT00000000709.3">
    <property type="protein sequence ID" value="ENSCINP00000000709.3"/>
    <property type="gene ID" value="ENSCING00000000384.3"/>
</dbReference>
<reference evidence="5" key="2">
    <citation type="submission" date="2025-08" db="UniProtKB">
        <authorList>
            <consortium name="Ensembl"/>
        </authorList>
    </citation>
    <scope>IDENTIFICATION</scope>
</reference>
<name>F6SF06_CIOIN</name>
<dbReference type="PRINTS" id="PR00412">
    <property type="entry name" value="EPOXHYDRLASE"/>
</dbReference>
<dbReference type="HOGENOM" id="CLU_020336_7_3_1"/>
<sequence length="272" mass="31147">ASQINPDDKSVQVSIGFLWAVFVVVTTVVTTLFGGKKGITSFFEKKDHSKLPDVAKAVDVQHDFVSTKSGMKFEYVHAGEADKPLMLCMHGFPECWYSWRYLIEKFRDRYHIVAFHSRGYGNSDKPKEINKYHMNYLVNDVAEIIEALGYPRATLVAHDWGGAIAWEVPKYFPHLVDKVIIMNAPNTTAARYYRKGIGFSQFLKSWYICLYQMPYLPELLVQSKDFGLLGSAFNGKKMGIKNKSNKLTREEIDVYKHYIGNNISGPLNYYRA</sequence>
<evidence type="ECO:0000259" key="4">
    <source>
        <dbReference type="Pfam" id="PF00561"/>
    </source>
</evidence>
<protein>
    <recommendedName>
        <fullName evidence="4">AB hydrolase-1 domain-containing protein</fullName>
    </recommendedName>
</protein>
<dbReference type="GeneTree" id="ENSGT00940000167498"/>
<dbReference type="AlphaFoldDB" id="F6SF06"/>
<keyword evidence="3" id="KW-1133">Transmembrane helix</keyword>
<dbReference type="InterPro" id="IPR000639">
    <property type="entry name" value="Epox_hydrolase-like"/>
</dbReference>
<dbReference type="GO" id="GO:0004301">
    <property type="term" value="F:epoxide hydrolase activity"/>
    <property type="evidence" value="ECO:0007669"/>
    <property type="project" value="UniProtKB-ARBA"/>
</dbReference>
<keyword evidence="6" id="KW-1185">Reference proteome</keyword>
<organism evidence="5 6">
    <name type="scientific">Ciona intestinalis</name>
    <name type="common">Transparent sea squirt</name>
    <name type="synonym">Ascidia intestinalis</name>
    <dbReference type="NCBI Taxonomy" id="7719"/>
    <lineage>
        <taxon>Eukaryota</taxon>
        <taxon>Metazoa</taxon>
        <taxon>Chordata</taxon>
        <taxon>Tunicata</taxon>
        <taxon>Ascidiacea</taxon>
        <taxon>Phlebobranchia</taxon>
        <taxon>Cionidae</taxon>
        <taxon>Ciona</taxon>
    </lineage>
</organism>
<comment type="similarity">
    <text evidence="2">Belongs to the AB hydrolase superfamily. Epoxide hydrolase family.</text>
</comment>
<feature type="domain" description="AB hydrolase-1" evidence="4">
    <location>
        <begin position="84"/>
        <end position="187"/>
    </location>
</feature>
<keyword evidence="1" id="KW-0378">Hydrolase</keyword>
<evidence type="ECO:0000313" key="5">
    <source>
        <dbReference type="Ensembl" id="ENSCINP00000000709.3"/>
    </source>
</evidence>